<dbReference type="EMBL" id="AZHF01000005">
    <property type="protein sequence ID" value="OAA75611.1"/>
    <property type="molecule type" value="Genomic_DNA"/>
</dbReference>
<evidence type="ECO:0000313" key="2">
    <source>
        <dbReference type="EMBL" id="OAA75611.1"/>
    </source>
</evidence>
<organism evidence="2 3">
    <name type="scientific">Akanthomyces lecanii RCEF 1005</name>
    <dbReference type="NCBI Taxonomy" id="1081108"/>
    <lineage>
        <taxon>Eukaryota</taxon>
        <taxon>Fungi</taxon>
        <taxon>Dikarya</taxon>
        <taxon>Ascomycota</taxon>
        <taxon>Pezizomycotina</taxon>
        <taxon>Sordariomycetes</taxon>
        <taxon>Hypocreomycetidae</taxon>
        <taxon>Hypocreales</taxon>
        <taxon>Cordycipitaceae</taxon>
        <taxon>Akanthomyces</taxon>
        <taxon>Cordyceps confragosa</taxon>
    </lineage>
</organism>
<proteinExistence type="predicted"/>
<dbReference type="Proteomes" id="UP000076881">
    <property type="component" value="Unassembled WGS sequence"/>
</dbReference>
<accession>A0A168FTV6</accession>
<evidence type="ECO:0000256" key="1">
    <source>
        <dbReference type="SAM" id="MobiDB-lite"/>
    </source>
</evidence>
<feature type="region of interest" description="Disordered" evidence="1">
    <location>
        <begin position="32"/>
        <end position="51"/>
    </location>
</feature>
<keyword evidence="3" id="KW-1185">Reference proteome</keyword>
<name>A0A168FTV6_CORDF</name>
<dbReference type="AlphaFoldDB" id="A0A168FTV6"/>
<comment type="caution">
    <text evidence="2">The sequence shown here is derived from an EMBL/GenBank/DDBJ whole genome shotgun (WGS) entry which is preliminary data.</text>
</comment>
<gene>
    <name evidence="2" type="ORF">LEL_07599</name>
</gene>
<evidence type="ECO:0000313" key="3">
    <source>
        <dbReference type="Proteomes" id="UP000076881"/>
    </source>
</evidence>
<sequence>MALPPLHDLWSAITPESAVVPQLNFVVGSDAHRKADDDSAHQDQKDILIDL</sequence>
<protein>
    <submittedName>
        <fullName evidence="2">Uncharacterized protein</fullName>
    </submittedName>
</protein>
<reference evidence="2 3" key="1">
    <citation type="journal article" date="2016" name="Genome Biol. Evol.">
        <title>Divergent and convergent evolution of fungal pathogenicity.</title>
        <authorList>
            <person name="Shang Y."/>
            <person name="Xiao G."/>
            <person name="Zheng P."/>
            <person name="Cen K."/>
            <person name="Zhan S."/>
            <person name="Wang C."/>
        </authorList>
    </citation>
    <scope>NUCLEOTIDE SEQUENCE [LARGE SCALE GENOMIC DNA]</scope>
    <source>
        <strain evidence="2 3">RCEF 1005</strain>
    </source>
</reference>